<keyword evidence="5" id="KW-1185">Reference proteome</keyword>
<evidence type="ECO:0000259" key="3">
    <source>
        <dbReference type="PROSITE" id="PS51762"/>
    </source>
</evidence>
<feature type="chain" id="PRO_5004795539" evidence="2">
    <location>
        <begin position="20"/>
        <end position="280"/>
    </location>
</feature>
<dbReference type="STRING" id="861299.J421_1121"/>
<dbReference type="KEGG" id="gba:J421_1121"/>
<dbReference type="RefSeq" id="WP_025410183.1">
    <property type="nucleotide sequence ID" value="NZ_CP007128.1"/>
</dbReference>
<dbReference type="CDD" id="cd08023">
    <property type="entry name" value="GH16_laminarinase_like"/>
    <property type="match status" value="1"/>
</dbReference>
<keyword evidence="4" id="KW-0378">Hydrolase</keyword>
<dbReference type="GO" id="GO:0004553">
    <property type="term" value="F:hydrolase activity, hydrolyzing O-glycosyl compounds"/>
    <property type="evidence" value="ECO:0007669"/>
    <property type="project" value="InterPro"/>
</dbReference>
<feature type="signal peptide" evidence="2">
    <location>
        <begin position="1"/>
        <end position="19"/>
    </location>
</feature>
<dbReference type="EMBL" id="CP007128">
    <property type="protein sequence ID" value="AHG88658.1"/>
    <property type="molecule type" value="Genomic_DNA"/>
</dbReference>
<dbReference type="HOGENOM" id="CLU_019533_0_1_0"/>
<dbReference type="Gene3D" id="2.60.120.200">
    <property type="match status" value="1"/>
</dbReference>
<dbReference type="GO" id="GO:0005975">
    <property type="term" value="P:carbohydrate metabolic process"/>
    <property type="evidence" value="ECO:0007669"/>
    <property type="project" value="InterPro"/>
</dbReference>
<feature type="domain" description="GH16" evidence="3">
    <location>
        <begin position="18"/>
        <end position="279"/>
    </location>
</feature>
<protein>
    <submittedName>
        <fullName evidence="4">Glycoside hydrolase family 16</fullName>
    </submittedName>
</protein>
<accession>W0RGY1</accession>
<gene>
    <name evidence="4" type="ORF">J421_1121</name>
</gene>
<dbReference type="SUPFAM" id="SSF49899">
    <property type="entry name" value="Concanavalin A-like lectins/glucanases"/>
    <property type="match status" value="1"/>
</dbReference>
<dbReference type="InterPro" id="IPR050546">
    <property type="entry name" value="Glycosyl_Hydrlase_16"/>
</dbReference>
<proteinExistence type="inferred from homology"/>
<dbReference type="Pfam" id="PF00722">
    <property type="entry name" value="Glyco_hydro_16"/>
    <property type="match status" value="1"/>
</dbReference>
<dbReference type="PANTHER" id="PTHR10963:SF55">
    <property type="entry name" value="GLYCOSIDE HYDROLASE FAMILY 16 PROTEIN"/>
    <property type="match status" value="1"/>
</dbReference>
<organism evidence="4 5">
    <name type="scientific">Gemmatirosa kalamazoonensis</name>
    <dbReference type="NCBI Taxonomy" id="861299"/>
    <lineage>
        <taxon>Bacteria</taxon>
        <taxon>Pseudomonadati</taxon>
        <taxon>Gemmatimonadota</taxon>
        <taxon>Gemmatimonadia</taxon>
        <taxon>Gemmatimonadales</taxon>
        <taxon>Gemmatimonadaceae</taxon>
        <taxon>Gemmatirosa</taxon>
    </lineage>
</organism>
<dbReference type="AlphaFoldDB" id="W0RGY1"/>
<evidence type="ECO:0000256" key="1">
    <source>
        <dbReference type="ARBA" id="ARBA00006865"/>
    </source>
</evidence>
<dbReference type="FunCoup" id="W0RGY1">
    <property type="interactions" value="31"/>
</dbReference>
<dbReference type="PATRIC" id="fig|861299.3.peg.1136"/>
<dbReference type="eggNOG" id="COG2273">
    <property type="taxonomic scope" value="Bacteria"/>
</dbReference>
<evidence type="ECO:0000313" key="4">
    <source>
        <dbReference type="EMBL" id="AHG88658.1"/>
    </source>
</evidence>
<keyword evidence="2" id="KW-0732">Signal</keyword>
<dbReference type="InterPro" id="IPR013320">
    <property type="entry name" value="ConA-like_dom_sf"/>
</dbReference>
<sequence length="280" mass="31972">MRRLLLPLLAICVSCARRAPNATPEPGWELVWSDEFDRDGAPDPRSWTYERGFVRNRELQWYQPENAVVRGGLLVIEARREVRPNPTYVSGSTDWRRGRDSIRVTSASVTTRGLRSWRYGRFEMRGRIDVRPGMWPAFWTVGDSGRWPASGEIDVMEYYRNMLLANVAWADSNGAAAWDDSRLPLDSLGGARWARDFHVWRMDWDERAIRLSVDGRTLNVTDLAATTNRDGTGVNPLRRPQHLILNLAVGGTQGGDPSATRFPARFEVDWVRVYRRAGAR</sequence>
<dbReference type="Proteomes" id="UP000019151">
    <property type="component" value="Chromosome"/>
</dbReference>
<reference evidence="4 5" key="1">
    <citation type="journal article" date="2014" name="Genome Announc.">
        <title>Genome Sequence and Methylome of Soil Bacterium Gemmatirosa kalamazoonensis KBS708T, a Member of the Rarely Cultivated Gemmatimonadetes Phylum.</title>
        <authorList>
            <person name="Debruyn J.M."/>
            <person name="Radosevich M."/>
            <person name="Wommack K.E."/>
            <person name="Polson S.W."/>
            <person name="Hauser L.J."/>
            <person name="Fawaz M.N."/>
            <person name="Korlach J."/>
            <person name="Tsai Y.C."/>
        </authorList>
    </citation>
    <scope>NUCLEOTIDE SEQUENCE [LARGE SCALE GENOMIC DNA]</scope>
    <source>
        <strain evidence="4 5">KBS708</strain>
    </source>
</reference>
<dbReference type="InterPro" id="IPR000757">
    <property type="entry name" value="Beta-glucanase-like"/>
</dbReference>
<comment type="similarity">
    <text evidence="1">Belongs to the glycosyl hydrolase 16 family.</text>
</comment>
<evidence type="ECO:0000256" key="2">
    <source>
        <dbReference type="SAM" id="SignalP"/>
    </source>
</evidence>
<name>W0RGY1_9BACT</name>
<evidence type="ECO:0000313" key="5">
    <source>
        <dbReference type="Proteomes" id="UP000019151"/>
    </source>
</evidence>
<dbReference type="OrthoDB" id="9809583at2"/>
<dbReference type="PROSITE" id="PS51762">
    <property type="entry name" value="GH16_2"/>
    <property type="match status" value="1"/>
</dbReference>
<dbReference type="InParanoid" id="W0RGY1"/>
<dbReference type="PANTHER" id="PTHR10963">
    <property type="entry name" value="GLYCOSYL HYDROLASE-RELATED"/>
    <property type="match status" value="1"/>
</dbReference>